<feature type="region of interest" description="Disordered" evidence="1">
    <location>
        <begin position="1"/>
        <end position="22"/>
    </location>
</feature>
<dbReference type="RefSeq" id="WP_271634527.1">
    <property type="nucleotide sequence ID" value="NZ_CP094970.1"/>
</dbReference>
<sequence>MRTTVDLPPAVHRRAQDLARSRGQSLSATLADLAARGLGQLDEPVVISTDERSGFPVVSVGRKVTTDDVAAALDDE</sequence>
<proteinExistence type="predicted"/>
<organism evidence="2 3">
    <name type="scientific">Solicola gregarius</name>
    <dbReference type="NCBI Taxonomy" id="2908642"/>
    <lineage>
        <taxon>Bacteria</taxon>
        <taxon>Bacillati</taxon>
        <taxon>Actinomycetota</taxon>
        <taxon>Actinomycetes</taxon>
        <taxon>Propionibacteriales</taxon>
        <taxon>Nocardioidaceae</taxon>
        <taxon>Solicola</taxon>
    </lineage>
</organism>
<dbReference type="Proteomes" id="UP001164390">
    <property type="component" value="Chromosome"/>
</dbReference>
<gene>
    <name evidence="2" type="ORF">L0C25_01080</name>
</gene>
<protein>
    <recommendedName>
        <fullName evidence="4">Antitoxin</fullName>
    </recommendedName>
</protein>
<dbReference type="EMBL" id="CP094970">
    <property type="protein sequence ID" value="UYM05703.1"/>
    <property type="molecule type" value="Genomic_DNA"/>
</dbReference>
<evidence type="ECO:0000313" key="3">
    <source>
        <dbReference type="Proteomes" id="UP001164390"/>
    </source>
</evidence>
<accession>A0AA46TIC9</accession>
<dbReference type="KEGG" id="sgrg:L0C25_01080"/>
<evidence type="ECO:0000256" key="1">
    <source>
        <dbReference type="SAM" id="MobiDB-lite"/>
    </source>
</evidence>
<reference evidence="2" key="1">
    <citation type="submission" date="2022-01" db="EMBL/GenBank/DDBJ databases">
        <title>Nocardioidaceae gen. sp. A5X3R13.</title>
        <authorList>
            <person name="Lopez Marin M.A."/>
            <person name="Uhlik O."/>
        </authorList>
    </citation>
    <scope>NUCLEOTIDE SEQUENCE</scope>
    <source>
        <strain evidence="2">A5X3R13</strain>
    </source>
</reference>
<name>A0AA46TIC9_9ACTN</name>
<keyword evidence="3" id="KW-1185">Reference proteome</keyword>
<dbReference type="AlphaFoldDB" id="A0AA46TIC9"/>
<evidence type="ECO:0000313" key="2">
    <source>
        <dbReference type="EMBL" id="UYM05703.1"/>
    </source>
</evidence>
<evidence type="ECO:0008006" key="4">
    <source>
        <dbReference type="Google" id="ProtNLM"/>
    </source>
</evidence>